<dbReference type="InterPro" id="IPR028002">
    <property type="entry name" value="Myb_DNA-bind_5"/>
</dbReference>
<feature type="domain" description="Myb-like" evidence="6">
    <location>
        <begin position="6"/>
        <end position="78"/>
    </location>
</feature>
<evidence type="ECO:0000256" key="3">
    <source>
        <dbReference type="ARBA" id="ARBA00023015"/>
    </source>
</evidence>
<evidence type="ECO:0000256" key="5">
    <source>
        <dbReference type="ARBA" id="ARBA00025466"/>
    </source>
</evidence>
<proteinExistence type="predicted"/>
<dbReference type="AlphaFoldDB" id="A0A834Y1U1"/>
<dbReference type="EMBL" id="JACMRX010000001">
    <property type="protein sequence ID" value="KAF7996173.1"/>
    <property type="molecule type" value="Genomic_DNA"/>
</dbReference>
<evidence type="ECO:0000259" key="6">
    <source>
        <dbReference type="SMART" id="SM00717"/>
    </source>
</evidence>
<evidence type="ECO:0000256" key="4">
    <source>
        <dbReference type="ARBA" id="ARBA00023163"/>
    </source>
</evidence>
<keyword evidence="3" id="KW-0805">Transcription regulation</keyword>
<keyword evidence="8" id="KW-1185">Reference proteome</keyword>
<comment type="subunit">
    <text evidence="1">Self-associates forming complexes of several hundred monomers.</text>
</comment>
<accession>A0A834Y1U1</accession>
<dbReference type="SMART" id="SM00717">
    <property type="entry name" value="SANT"/>
    <property type="match status" value="1"/>
</dbReference>
<dbReference type="Proteomes" id="UP000639338">
    <property type="component" value="Unassembled WGS sequence"/>
</dbReference>
<evidence type="ECO:0000256" key="1">
    <source>
        <dbReference type="ARBA" id="ARBA00011764"/>
    </source>
</evidence>
<comment type="function">
    <text evidence="5">Involved in transvection phenomena (= synapsis-dependent gene expression), where the synaptic pairing of chromosomes carrying genes with which zeste interacts influences the expression of these genes. Zeste binds to DNA and stimulates transcription from a nearby promoter.</text>
</comment>
<dbReference type="InterPro" id="IPR001005">
    <property type="entry name" value="SANT/Myb"/>
</dbReference>
<evidence type="ECO:0000313" key="8">
    <source>
        <dbReference type="Proteomes" id="UP000639338"/>
    </source>
</evidence>
<dbReference type="Pfam" id="PF13873">
    <property type="entry name" value="Myb_DNA-bind_5"/>
    <property type="match status" value="1"/>
</dbReference>
<dbReference type="OrthoDB" id="7693165at2759"/>
<gene>
    <name evidence="7" type="ORF">HCN44_000867</name>
</gene>
<protein>
    <recommendedName>
        <fullName evidence="2">Regulatory protein zeste</fullName>
    </recommendedName>
</protein>
<comment type="caution">
    <text evidence="7">The sequence shown here is derived from an EMBL/GenBank/DDBJ whole genome shotgun (WGS) entry which is preliminary data.</text>
</comment>
<organism evidence="7 8">
    <name type="scientific">Aphidius gifuensis</name>
    <name type="common">Parasitoid wasp</name>
    <dbReference type="NCBI Taxonomy" id="684658"/>
    <lineage>
        <taxon>Eukaryota</taxon>
        <taxon>Metazoa</taxon>
        <taxon>Ecdysozoa</taxon>
        <taxon>Arthropoda</taxon>
        <taxon>Hexapoda</taxon>
        <taxon>Insecta</taxon>
        <taxon>Pterygota</taxon>
        <taxon>Neoptera</taxon>
        <taxon>Endopterygota</taxon>
        <taxon>Hymenoptera</taxon>
        <taxon>Apocrita</taxon>
        <taxon>Ichneumonoidea</taxon>
        <taxon>Braconidae</taxon>
        <taxon>Aphidiinae</taxon>
        <taxon>Aphidius</taxon>
    </lineage>
</organism>
<keyword evidence="4" id="KW-0804">Transcription</keyword>
<reference evidence="7 8" key="1">
    <citation type="submission" date="2020-08" db="EMBL/GenBank/DDBJ databases">
        <title>Aphidius gifuensis genome sequencing and assembly.</title>
        <authorList>
            <person name="Du Z."/>
        </authorList>
    </citation>
    <scope>NUCLEOTIDE SEQUENCE [LARGE SCALE GENOMIC DNA]</scope>
    <source>
        <strain evidence="7">YNYX2018</strain>
        <tissue evidence="7">Adults</tissue>
    </source>
</reference>
<evidence type="ECO:0000313" key="7">
    <source>
        <dbReference type="EMBL" id="KAF7996173.1"/>
    </source>
</evidence>
<evidence type="ECO:0000256" key="2">
    <source>
        <dbReference type="ARBA" id="ARBA00016807"/>
    </source>
</evidence>
<dbReference type="PANTHER" id="PTHR21411">
    <property type="entry name" value="APONTIC"/>
    <property type="match status" value="1"/>
</dbReference>
<dbReference type="PANTHER" id="PTHR21411:SF0">
    <property type="entry name" value="REGULATORY PROTEIN ZESTE"/>
    <property type="match status" value="1"/>
</dbReference>
<sequence>MANVVRSSNYEVRETMLLVDLVYKYKSIINNKETDGISNKFKDECWTKIEKEFNQGPSQNESRPISSLKNKWSNLKKEARSYSAGMKRIKYETGGGKKKLFTNDVFEKVLSIIGLSATGFNSEYDNDAEPLKKKLKQNEVIPCVNDILEDQENSIENNKDCQEIFDHLVHESKEIPLWDRWEKKSSKKLVSAPPVFYFKSCEITFIRKKRTSSAQPPINCPLSSPISTQALERIDDSGFW</sequence>
<name>A0A834Y1U1_APHGI</name>